<name>J3NVK7_GAET3</name>
<dbReference type="AlphaFoldDB" id="J3NVK7"/>
<dbReference type="SUPFAM" id="SSF52540">
    <property type="entry name" value="P-loop containing nucleoside triphosphate hydrolases"/>
    <property type="match status" value="1"/>
</dbReference>
<evidence type="ECO:0000256" key="2">
    <source>
        <dbReference type="SAM" id="MobiDB-lite"/>
    </source>
</evidence>
<gene>
    <name evidence="5" type="primary">20345780</name>
    <name evidence="4" type="ORF">GGTG_05322</name>
</gene>
<sequence length="420" mass="48136">MPSIFQLQCSTVRGALGDNLVPGGRCGPRKADAAKKSRPNGRAKHTPHTRPRIRHVLPHVSLAMTFPFGSAVELDSVVVNLSQGEWPTDTIIAVMGITGSGKSTFIKLFNEGAVIGDNLASETADVQVFPARIGRREFYLVDTPGFDDTQRTDVDVLRSLVNWLGTTHQRNVHLAGIVYLHRISDPRMGGSAMKNLRMFKKLCGKDALERVVLATTMWGSRSNKRDPSLEVQKEMANGKKLDETSAGMEVEAEMNRLRAKFEEEKRDLRRELEEARRDQDEATQKEINRARTDLDAKMKKVEEDRENMRVNLEELQKQRDEETRAYFEQKLEEAERKIEKATAALNFERQKRREQDVRIRDTGEREAEWDRELRDARTRYEQETERVKGKLAETEERLRKRGFRAVITGKIIKYVKGWTG</sequence>
<evidence type="ECO:0000256" key="1">
    <source>
        <dbReference type="SAM" id="Coils"/>
    </source>
</evidence>
<reference evidence="5" key="4">
    <citation type="journal article" date="2015" name="G3 (Bethesda)">
        <title>Genome sequences of three phytopathogenic species of the Magnaporthaceae family of fungi.</title>
        <authorList>
            <person name="Okagaki L.H."/>
            <person name="Nunes C.C."/>
            <person name="Sailsbery J."/>
            <person name="Clay B."/>
            <person name="Brown D."/>
            <person name="John T."/>
            <person name="Oh Y."/>
            <person name="Young N."/>
            <person name="Fitzgerald M."/>
            <person name="Haas B.J."/>
            <person name="Zeng Q."/>
            <person name="Young S."/>
            <person name="Adiconis X."/>
            <person name="Fan L."/>
            <person name="Levin J.Z."/>
            <person name="Mitchell T.K."/>
            <person name="Okubara P.A."/>
            <person name="Farman M.L."/>
            <person name="Kohn L.M."/>
            <person name="Birren B."/>
            <person name="Ma L.-J."/>
            <person name="Dean R.A."/>
        </authorList>
    </citation>
    <scope>NUCLEOTIDE SEQUENCE</scope>
    <source>
        <strain evidence="5">R3-111a-1</strain>
    </source>
</reference>
<dbReference type="RefSeq" id="XP_009221385.1">
    <property type="nucleotide sequence ID" value="XM_009223121.1"/>
</dbReference>
<dbReference type="GO" id="GO:0005525">
    <property type="term" value="F:GTP binding"/>
    <property type="evidence" value="ECO:0007669"/>
    <property type="project" value="InterPro"/>
</dbReference>
<dbReference type="InterPro" id="IPR027417">
    <property type="entry name" value="P-loop_NTPase"/>
</dbReference>
<dbReference type="STRING" id="644352.J3NVK7"/>
<evidence type="ECO:0000313" key="5">
    <source>
        <dbReference type="EnsemblFungi" id="EJT75385"/>
    </source>
</evidence>
<evidence type="ECO:0000259" key="3">
    <source>
        <dbReference type="Pfam" id="PF01926"/>
    </source>
</evidence>
<dbReference type="eggNOG" id="ENOG502S03K">
    <property type="taxonomic scope" value="Eukaryota"/>
</dbReference>
<feature type="domain" description="G" evidence="3">
    <location>
        <begin position="92"/>
        <end position="152"/>
    </location>
</feature>
<reference evidence="4" key="2">
    <citation type="submission" date="2010-07" db="EMBL/GenBank/DDBJ databases">
        <authorList>
            <consortium name="The Broad Institute Genome Sequencing Platform"/>
            <consortium name="Broad Institute Genome Sequencing Center for Infectious Disease"/>
            <person name="Ma L.-J."/>
            <person name="Dead R."/>
            <person name="Young S."/>
            <person name="Zeng Q."/>
            <person name="Koehrsen M."/>
            <person name="Alvarado L."/>
            <person name="Berlin A."/>
            <person name="Chapman S.B."/>
            <person name="Chen Z."/>
            <person name="Freedman E."/>
            <person name="Gellesch M."/>
            <person name="Goldberg J."/>
            <person name="Griggs A."/>
            <person name="Gujja S."/>
            <person name="Heilman E.R."/>
            <person name="Heiman D."/>
            <person name="Hepburn T."/>
            <person name="Howarth C."/>
            <person name="Jen D."/>
            <person name="Larson L."/>
            <person name="Mehta T."/>
            <person name="Neiman D."/>
            <person name="Pearson M."/>
            <person name="Roberts A."/>
            <person name="Saif S."/>
            <person name="Shea T."/>
            <person name="Shenoy N."/>
            <person name="Sisk P."/>
            <person name="Stolte C."/>
            <person name="Sykes S."/>
            <person name="Walk T."/>
            <person name="White J."/>
            <person name="Yandava C."/>
            <person name="Haas B."/>
            <person name="Nusbaum C."/>
            <person name="Birren B."/>
        </authorList>
    </citation>
    <scope>NUCLEOTIDE SEQUENCE</scope>
    <source>
        <strain evidence="4">R3-111a-1</strain>
    </source>
</reference>
<feature type="region of interest" description="Disordered" evidence="2">
    <location>
        <begin position="26"/>
        <end position="50"/>
    </location>
</feature>
<dbReference type="EMBL" id="GL385397">
    <property type="protein sequence ID" value="EJT75385.1"/>
    <property type="molecule type" value="Genomic_DNA"/>
</dbReference>
<dbReference type="OrthoDB" id="8954335at2759"/>
<dbReference type="Pfam" id="PF01926">
    <property type="entry name" value="MMR_HSR1"/>
    <property type="match status" value="1"/>
</dbReference>
<dbReference type="HOGENOM" id="CLU_018003_1_1_1"/>
<reference evidence="5" key="5">
    <citation type="submission" date="2018-04" db="UniProtKB">
        <authorList>
            <consortium name="EnsemblFungi"/>
        </authorList>
    </citation>
    <scope>IDENTIFICATION</scope>
    <source>
        <strain evidence="5">R3-111a-1</strain>
    </source>
</reference>
<dbReference type="Gene3D" id="3.40.50.300">
    <property type="entry name" value="P-loop containing nucleotide triphosphate hydrolases"/>
    <property type="match status" value="1"/>
</dbReference>
<dbReference type="VEuPathDB" id="FungiDB:GGTG_05322"/>
<feature type="compositionally biased region" description="Basic residues" evidence="2">
    <location>
        <begin position="36"/>
        <end position="50"/>
    </location>
</feature>
<keyword evidence="6" id="KW-1185">Reference proteome</keyword>
<reference evidence="6" key="1">
    <citation type="submission" date="2010-07" db="EMBL/GenBank/DDBJ databases">
        <title>The genome sequence of Gaeumannomyces graminis var. tritici strain R3-111a-1.</title>
        <authorList>
            <consortium name="The Broad Institute Genome Sequencing Platform"/>
            <person name="Ma L.-J."/>
            <person name="Dead R."/>
            <person name="Young S."/>
            <person name="Zeng Q."/>
            <person name="Koehrsen M."/>
            <person name="Alvarado L."/>
            <person name="Berlin A."/>
            <person name="Chapman S.B."/>
            <person name="Chen Z."/>
            <person name="Freedman E."/>
            <person name="Gellesch M."/>
            <person name="Goldberg J."/>
            <person name="Griggs A."/>
            <person name="Gujja S."/>
            <person name="Heilman E.R."/>
            <person name="Heiman D."/>
            <person name="Hepburn T."/>
            <person name="Howarth C."/>
            <person name="Jen D."/>
            <person name="Larson L."/>
            <person name="Mehta T."/>
            <person name="Neiman D."/>
            <person name="Pearson M."/>
            <person name="Roberts A."/>
            <person name="Saif S."/>
            <person name="Shea T."/>
            <person name="Shenoy N."/>
            <person name="Sisk P."/>
            <person name="Stolte C."/>
            <person name="Sykes S."/>
            <person name="Walk T."/>
            <person name="White J."/>
            <person name="Yandava C."/>
            <person name="Haas B."/>
            <person name="Nusbaum C."/>
            <person name="Birren B."/>
        </authorList>
    </citation>
    <scope>NUCLEOTIDE SEQUENCE [LARGE SCALE GENOMIC DNA]</scope>
    <source>
        <strain evidence="6">R3-111a-1</strain>
    </source>
</reference>
<accession>J3NVK7</accession>
<reference evidence="4" key="3">
    <citation type="submission" date="2010-09" db="EMBL/GenBank/DDBJ databases">
        <title>Annotation of Gaeumannomyces graminis var. tritici R3-111a-1.</title>
        <authorList>
            <consortium name="The Broad Institute Genome Sequencing Platform"/>
            <person name="Ma L.-J."/>
            <person name="Dead R."/>
            <person name="Young S.K."/>
            <person name="Zeng Q."/>
            <person name="Gargeya S."/>
            <person name="Fitzgerald M."/>
            <person name="Haas B."/>
            <person name="Abouelleil A."/>
            <person name="Alvarado L."/>
            <person name="Arachchi H.M."/>
            <person name="Berlin A."/>
            <person name="Brown A."/>
            <person name="Chapman S.B."/>
            <person name="Chen Z."/>
            <person name="Dunbar C."/>
            <person name="Freedman E."/>
            <person name="Gearin G."/>
            <person name="Gellesch M."/>
            <person name="Goldberg J."/>
            <person name="Griggs A."/>
            <person name="Gujja S."/>
            <person name="Heiman D."/>
            <person name="Howarth C."/>
            <person name="Larson L."/>
            <person name="Lui A."/>
            <person name="MacDonald P.J.P."/>
            <person name="Mehta T."/>
            <person name="Montmayeur A."/>
            <person name="Murphy C."/>
            <person name="Neiman D."/>
            <person name="Pearson M."/>
            <person name="Priest M."/>
            <person name="Roberts A."/>
            <person name="Saif S."/>
            <person name="Shea T."/>
            <person name="Shenoy N."/>
            <person name="Sisk P."/>
            <person name="Stolte C."/>
            <person name="Sykes S."/>
            <person name="Yandava C."/>
            <person name="Wortman J."/>
            <person name="Nusbaum C."/>
            <person name="Birren B."/>
        </authorList>
    </citation>
    <scope>NUCLEOTIDE SEQUENCE</scope>
    <source>
        <strain evidence="4">R3-111a-1</strain>
    </source>
</reference>
<organism evidence="4">
    <name type="scientific">Gaeumannomyces tritici (strain R3-111a-1)</name>
    <name type="common">Wheat and barley take-all root rot fungus</name>
    <name type="synonym">Gaeumannomyces graminis var. tritici</name>
    <dbReference type="NCBI Taxonomy" id="644352"/>
    <lineage>
        <taxon>Eukaryota</taxon>
        <taxon>Fungi</taxon>
        <taxon>Dikarya</taxon>
        <taxon>Ascomycota</taxon>
        <taxon>Pezizomycotina</taxon>
        <taxon>Sordariomycetes</taxon>
        <taxon>Sordariomycetidae</taxon>
        <taxon>Magnaporthales</taxon>
        <taxon>Magnaporthaceae</taxon>
        <taxon>Gaeumannomyces</taxon>
    </lineage>
</organism>
<evidence type="ECO:0000313" key="4">
    <source>
        <dbReference type="EMBL" id="EJT75385.1"/>
    </source>
</evidence>
<proteinExistence type="predicted"/>
<dbReference type="EnsemblFungi" id="EJT75385">
    <property type="protein sequence ID" value="EJT75385"/>
    <property type="gene ID" value="GGTG_05322"/>
</dbReference>
<dbReference type="Proteomes" id="UP000006039">
    <property type="component" value="Unassembled WGS sequence"/>
</dbReference>
<evidence type="ECO:0000313" key="6">
    <source>
        <dbReference type="Proteomes" id="UP000006039"/>
    </source>
</evidence>
<dbReference type="GeneID" id="20345780"/>
<keyword evidence="1" id="KW-0175">Coiled coil</keyword>
<dbReference type="InterPro" id="IPR006073">
    <property type="entry name" value="GTP-bd"/>
</dbReference>
<protein>
    <recommendedName>
        <fullName evidence="3">G domain-containing protein</fullName>
    </recommendedName>
</protein>
<feature type="coiled-coil region" evidence="1">
    <location>
        <begin position="247"/>
        <end position="397"/>
    </location>
</feature>